<gene>
    <name evidence="4" type="ORF">JBF11_04860</name>
</gene>
<feature type="domain" description="Nitroreductase" evidence="3">
    <location>
        <begin position="8"/>
        <end position="137"/>
    </location>
</feature>
<dbReference type="InterPro" id="IPR029479">
    <property type="entry name" value="Nitroreductase"/>
</dbReference>
<comment type="similarity">
    <text evidence="1">Belongs to the nitroreductase family.</text>
</comment>
<name>A0ABY5Y504_9BACT</name>
<dbReference type="InterPro" id="IPR023312">
    <property type="entry name" value="Put_nitroreductase_C_bac"/>
</dbReference>
<dbReference type="RefSeq" id="WP_334316250.1">
    <property type="nucleotide sequence ID" value="NZ_CP065938.1"/>
</dbReference>
<evidence type="ECO:0000259" key="3">
    <source>
        <dbReference type="Pfam" id="PF00881"/>
    </source>
</evidence>
<dbReference type="PANTHER" id="PTHR43673:SF10">
    <property type="entry name" value="NADH DEHYDROGENASE_NAD(P)H NITROREDUCTASE XCC3605-RELATED"/>
    <property type="match status" value="1"/>
</dbReference>
<proteinExistence type="inferred from homology"/>
<accession>A0ABY5Y504</accession>
<dbReference type="EMBL" id="CP065938">
    <property type="protein sequence ID" value="UWX06639.1"/>
    <property type="molecule type" value="Genomic_DNA"/>
</dbReference>
<dbReference type="Proteomes" id="UP001058120">
    <property type="component" value="Chromosome"/>
</dbReference>
<reference evidence="4" key="1">
    <citation type="submission" date="2020-12" db="EMBL/GenBank/DDBJ databases">
        <title>Taurinivorans muris gen. nov., sp. nov., fundamental and realized metabolic niche of a ubiquitous sulfidogenic bacterium in the murine intestine.</title>
        <authorList>
            <person name="Ye H."/>
            <person name="Hanson B.T."/>
            <person name="Loy A."/>
        </authorList>
    </citation>
    <scope>NUCLEOTIDE SEQUENCE</scope>
    <source>
        <strain evidence="4">LT0009</strain>
    </source>
</reference>
<evidence type="ECO:0000313" key="4">
    <source>
        <dbReference type="EMBL" id="UWX06639.1"/>
    </source>
</evidence>
<evidence type="ECO:0000256" key="2">
    <source>
        <dbReference type="ARBA" id="ARBA00023002"/>
    </source>
</evidence>
<dbReference type="PANTHER" id="PTHR43673">
    <property type="entry name" value="NAD(P)H NITROREDUCTASE YDGI-RELATED"/>
    <property type="match status" value="1"/>
</dbReference>
<dbReference type="Pfam" id="PF00881">
    <property type="entry name" value="Nitroreductase"/>
    <property type="match status" value="1"/>
</dbReference>
<evidence type="ECO:0000313" key="5">
    <source>
        <dbReference type="Proteomes" id="UP001058120"/>
    </source>
</evidence>
<keyword evidence="5" id="KW-1185">Reference proteome</keyword>
<evidence type="ECO:0000256" key="1">
    <source>
        <dbReference type="ARBA" id="ARBA00007118"/>
    </source>
</evidence>
<dbReference type="CDD" id="cd02062">
    <property type="entry name" value="Nitro_FMN_reductase"/>
    <property type="match status" value="1"/>
</dbReference>
<protein>
    <submittedName>
        <fullName evidence="4">Nitroreductase family protein</fullName>
    </submittedName>
</protein>
<sequence>MELKELVMQARTCRRFCQEEIPSEILIDLVDTARITSSARNAQIIRYVIVQDKSLRTKIEESFVLGGALPPEQKPQRGIDSPVAFIVLLAPQEKTQFGIMDIGIAAQTIQLGAAEKGYAACMVGAFKKEVVADILQKEGVSFYDEESGAKLIPDLLMLLGKPNQNREITTVKEDGKTQYYHDERGCNMVPKRALKDVLLLQK</sequence>
<organism evidence="4 5">
    <name type="scientific">Taurinivorans muris</name>
    <dbReference type="NCBI Taxonomy" id="2787751"/>
    <lineage>
        <taxon>Bacteria</taxon>
        <taxon>Pseudomonadati</taxon>
        <taxon>Thermodesulfobacteriota</taxon>
        <taxon>Desulfovibrionia</taxon>
        <taxon>Desulfovibrionales</taxon>
        <taxon>Desulfovibrionaceae</taxon>
        <taxon>Taurinivorans</taxon>
    </lineage>
</organism>
<dbReference type="Gene3D" id="2.20.180.10">
    <property type="entry name" value="putative fmn-dependent nitroreductase like domains"/>
    <property type="match status" value="1"/>
</dbReference>
<dbReference type="InterPro" id="IPR000415">
    <property type="entry name" value="Nitroreductase-like"/>
</dbReference>
<dbReference type="Gene3D" id="3.40.109.10">
    <property type="entry name" value="NADH Oxidase"/>
    <property type="match status" value="1"/>
</dbReference>
<keyword evidence="2" id="KW-0560">Oxidoreductase</keyword>
<dbReference type="SUPFAM" id="SSF55469">
    <property type="entry name" value="FMN-dependent nitroreductase-like"/>
    <property type="match status" value="1"/>
</dbReference>